<protein>
    <submittedName>
        <fullName evidence="3">Glycosyl transferase group 1</fullName>
    </submittedName>
</protein>
<organism evidence="3 4">
    <name type="scientific">Chthoniobacter flavus Ellin428</name>
    <dbReference type="NCBI Taxonomy" id="497964"/>
    <lineage>
        <taxon>Bacteria</taxon>
        <taxon>Pseudomonadati</taxon>
        <taxon>Verrucomicrobiota</taxon>
        <taxon>Spartobacteria</taxon>
        <taxon>Chthoniobacterales</taxon>
        <taxon>Chthoniobacteraceae</taxon>
        <taxon>Chthoniobacter</taxon>
    </lineage>
</organism>
<gene>
    <name evidence="3" type="ORF">CfE428DRAFT_4238</name>
</gene>
<keyword evidence="2 3" id="KW-0808">Transferase</keyword>
<dbReference type="PANTHER" id="PTHR12526">
    <property type="entry name" value="GLYCOSYLTRANSFERASE"/>
    <property type="match status" value="1"/>
</dbReference>
<dbReference type="GO" id="GO:0016757">
    <property type="term" value="F:glycosyltransferase activity"/>
    <property type="evidence" value="ECO:0007669"/>
    <property type="project" value="UniProtKB-KW"/>
</dbReference>
<dbReference type="CDD" id="cd03801">
    <property type="entry name" value="GT4_PimA-like"/>
    <property type="match status" value="1"/>
</dbReference>
<name>B4D5P9_9BACT</name>
<evidence type="ECO:0000256" key="1">
    <source>
        <dbReference type="ARBA" id="ARBA00022676"/>
    </source>
</evidence>
<sequence length="376" mass="41168">MRIGFGEFSKWDFHACSVETMPLGGSQSAACYLTQALARQGHDVFLLNSTSTPGSYGNVTCLSLPKTSQKELRDLGLDAFVCLPGAGFGKRLREVLGDKTKLVLWTQHRINQPAVEALADVNESGSYDAFAFVSEWQREEFRLGFGLPGARTHVLRNGAAPAFVELFPEDQSILPQKSMPPVLAYTSTPFRGLDLLIEAFPSIRAQVPEVRLRVFSSMSVYQVAAAEEQAEFGALYERCRQTAGVEYVGSMAQPALAREMRSAAMLAYPNTFPETSCIAALEAMASGCRVVTSGLGALPETTAGLAQLIPPRQERGAYLQQFVERTVASLSEMQTNPAATEETLRQQVHYIRENATWDVRAREWGSWLERLGGGAV</sequence>
<keyword evidence="1" id="KW-0328">Glycosyltransferase</keyword>
<dbReference type="SUPFAM" id="SSF53756">
    <property type="entry name" value="UDP-Glycosyltransferase/glycogen phosphorylase"/>
    <property type="match status" value="1"/>
</dbReference>
<evidence type="ECO:0000313" key="4">
    <source>
        <dbReference type="Proteomes" id="UP000005824"/>
    </source>
</evidence>
<dbReference type="eggNOG" id="COG0438">
    <property type="taxonomic scope" value="Bacteria"/>
</dbReference>
<dbReference type="PANTHER" id="PTHR12526:SF510">
    <property type="entry name" value="D-INOSITOL 3-PHOSPHATE GLYCOSYLTRANSFERASE"/>
    <property type="match status" value="1"/>
</dbReference>
<comment type="caution">
    <text evidence="3">The sequence shown here is derived from an EMBL/GenBank/DDBJ whole genome shotgun (WGS) entry which is preliminary data.</text>
</comment>
<dbReference type="Pfam" id="PF13692">
    <property type="entry name" value="Glyco_trans_1_4"/>
    <property type="match status" value="1"/>
</dbReference>
<evidence type="ECO:0000256" key="2">
    <source>
        <dbReference type="ARBA" id="ARBA00022679"/>
    </source>
</evidence>
<dbReference type="AlphaFoldDB" id="B4D5P9"/>
<evidence type="ECO:0000313" key="3">
    <source>
        <dbReference type="EMBL" id="EDY18102.1"/>
    </source>
</evidence>
<dbReference type="Proteomes" id="UP000005824">
    <property type="component" value="Unassembled WGS sequence"/>
</dbReference>
<dbReference type="Gene3D" id="3.40.50.2000">
    <property type="entry name" value="Glycogen Phosphorylase B"/>
    <property type="match status" value="2"/>
</dbReference>
<dbReference type="EMBL" id="ABVL01000014">
    <property type="protein sequence ID" value="EDY18102.1"/>
    <property type="molecule type" value="Genomic_DNA"/>
</dbReference>
<dbReference type="STRING" id="497964.CfE428DRAFT_4238"/>
<proteinExistence type="predicted"/>
<accession>B4D5P9</accession>
<keyword evidence="4" id="KW-1185">Reference proteome</keyword>
<dbReference type="InParanoid" id="B4D5P9"/>
<dbReference type="RefSeq" id="WP_006981562.1">
    <property type="nucleotide sequence ID" value="NZ_ABVL01000014.1"/>
</dbReference>
<reference evidence="3 4" key="1">
    <citation type="journal article" date="2011" name="J. Bacteriol.">
        <title>Genome sequence of Chthoniobacter flavus Ellin428, an aerobic heterotrophic soil bacterium.</title>
        <authorList>
            <person name="Kant R."/>
            <person name="van Passel M.W."/>
            <person name="Palva A."/>
            <person name="Lucas S."/>
            <person name="Lapidus A."/>
            <person name="Glavina Del Rio T."/>
            <person name="Dalin E."/>
            <person name="Tice H."/>
            <person name="Bruce D."/>
            <person name="Goodwin L."/>
            <person name="Pitluck S."/>
            <person name="Larimer F.W."/>
            <person name="Land M.L."/>
            <person name="Hauser L."/>
            <person name="Sangwan P."/>
            <person name="de Vos W.M."/>
            <person name="Janssen P.H."/>
            <person name="Smidt H."/>
        </authorList>
    </citation>
    <scope>NUCLEOTIDE SEQUENCE [LARGE SCALE GENOMIC DNA]</scope>
    <source>
        <strain evidence="3 4">Ellin428</strain>
    </source>
</reference>